<dbReference type="InterPro" id="IPR037238">
    <property type="entry name" value="YbiA-like_sf"/>
</dbReference>
<evidence type="ECO:0000313" key="5">
    <source>
        <dbReference type="Proteomes" id="UP000292424"/>
    </source>
</evidence>
<organism evidence="4 5">
    <name type="scientific">Rhizosphaericola mali</name>
    <dbReference type="NCBI Taxonomy" id="2545455"/>
    <lineage>
        <taxon>Bacteria</taxon>
        <taxon>Pseudomonadati</taxon>
        <taxon>Bacteroidota</taxon>
        <taxon>Chitinophagia</taxon>
        <taxon>Chitinophagales</taxon>
        <taxon>Chitinophagaceae</taxon>
        <taxon>Rhizosphaericola</taxon>
    </lineage>
</organism>
<name>A0A5P2GAH2_9BACT</name>
<dbReference type="InterPro" id="IPR012816">
    <property type="entry name" value="NADAR"/>
</dbReference>
<dbReference type="RefSeq" id="WP_131331685.1">
    <property type="nucleotide sequence ID" value="NZ_CP044016.1"/>
</dbReference>
<evidence type="ECO:0000259" key="3">
    <source>
        <dbReference type="Pfam" id="PF08719"/>
    </source>
</evidence>
<dbReference type="Proteomes" id="UP000292424">
    <property type="component" value="Chromosome"/>
</dbReference>
<gene>
    <name evidence="4" type="ORF">E0W69_019260</name>
</gene>
<dbReference type="OrthoDB" id="67297at2"/>
<feature type="domain" description="NADAR" evidence="3">
    <location>
        <begin position="22"/>
        <end position="180"/>
    </location>
</feature>
<dbReference type="AlphaFoldDB" id="A0A5P2GAH2"/>
<comment type="catalytic activity">
    <reaction evidence="2">
        <text>2,5-diamino-6-hydroxy-4-(5-phosphoribosylamino)-pyrimidine + H2O = 2,5,6-triamino-4-hydroxypyrimidine + D-ribose 5-phosphate</text>
        <dbReference type="Rhea" id="RHEA:23436"/>
        <dbReference type="ChEBI" id="CHEBI:15377"/>
        <dbReference type="ChEBI" id="CHEBI:58614"/>
        <dbReference type="ChEBI" id="CHEBI:78346"/>
        <dbReference type="ChEBI" id="CHEBI:137796"/>
    </reaction>
</comment>
<accession>A0A5P2GAH2</accession>
<evidence type="ECO:0000313" key="4">
    <source>
        <dbReference type="EMBL" id="QES90700.1"/>
    </source>
</evidence>
<evidence type="ECO:0000256" key="1">
    <source>
        <dbReference type="ARBA" id="ARBA00000022"/>
    </source>
</evidence>
<dbReference type="NCBIfam" id="TIGR02464">
    <property type="entry name" value="ribofla_fusion"/>
    <property type="match status" value="1"/>
</dbReference>
<comment type="catalytic activity">
    <reaction evidence="1">
        <text>5-amino-6-(5-phospho-D-ribosylamino)uracil + H2O = 5,6-diaminouracil + D-ribose 5-phosphate</text>
        <dbReference type="Rhea" id="RHEA:55020"/>
        <dbReference type="ChEBI" id="CHEBI:15377"/>
        <dbReference type="ChEBI" id="CHEBI:46252"/>
        <dbReference type="ChEBI" id="CHEBI:58453"/>
        <dbReference type="ChEBI" id="CHEBI:78346"/>
    </reaction>
</comment>
<dbReference type="KEGG" id="arac:E0W69_019260"/>
<reference evidence="4 5" key="1">
    <citation type="submission" date="2019-09" db="EMBL/GenBank/DDBJ databases">
        <title>Complete genome sequence of Arachidicoccus sp. B3-10 isolated from apple orchard soil.</title>
        <authorList>
            <person name="Kim H.S."/>
            <person name="Han K.-I."/>
            <person name="Suh M.K."/>
            <person name="Lee K.C."/>
            <person name="Eom M.K."/>
            <person name="Kim J.-S."/>
            <person name="Kang S.W."/>
            <person name="Sin Y."/>
            <person name="Lee J.-S."/>
        </authorList>
    </citation>
    <scope>NUCLEOTIDE SEQUENCE [LARGE SCALE GENOMIC DNA]</scope>
    <source>
        <strain evidence="4 5">B3-10</strain>
    </source>
</reference>
<protein>
    <submittedName>
        <fullName evidence="4">NADAR family protein</fullName>
    </submittedName>
</protein>
<dbReference type="SUPFAM" id="SSF143990">
    <property type="entry name" value="YbiA-like"/>
    <property type="match status" value="1"/>
</dbReference>
<dbReference type="Gene3D" id="1.10.357.40">
    <property type="entry name" value="YbiA-like"/>
    <property type="match status" value="1"/>
</dbReference>
<proteinExistence type="predicted"/>
<dbReference type="CDD" id="cd15457">
    <property type="entry name" value="NADAR"/>
    <property type="match status" value="1"/>
</dbReference>
<evidence type="ECO:0000256" key="2">
    <source>
        <dbReference type="ARBA" id="ARBA00000751"/>
    </source>
</evidence>
<dbReference type="Pfam" id="PF08719">
    <property type="entry name" value="NADAR"/>
    <property type="match status" value="1"/>
</dbReference>
<keyword evidence="5" id="KW-1185">Reference proteome</keyword>
<dbReference type="EMBL" id="CP044016">
    <property type="protein sequence ID" value="QES90700.1"/>
    <property type="molecule type" value="Genomic_DNA"/>
</dbReference>
<sequence length="182" mass="21109">MKNNLDNLKTAFEQKKNLEFLFFWGHQIPSDGSITKSCFSQWYPATFIENDIQFANTEQYMMAKKAELFGDLETQKRILAAHSPKEMKALGRLVKNFDADLWNNHKYDIVKQGNFLIFSQNKEMGDFLLNTNQKVIVEASPYDRIWGIGMLESHPHSKNPTLWNGENLLGFALMEVRALLKM</sequence>